<dbReference type="GO" id="GO:0000287">
    <property type="term" value="F:magnesium ion binding"/>
    <property type="evidence" value="ECO:0007669"/>
    <property type="project" value="InterPro"/>
</dbReference>
<organism evidence="11">
    <name type="scientific">marine sediment metagenome</name>
    <dbReference type="NCBI Taxonomy" id="412755"/>
    <lineage>
        <taxon>unclassified sequences</taxon>
        <taxon>metagenomes</taxon>
        <taxon>ecological metagenomes</taxon>
    </lineage>
</organism>
<dbReference type="Gene3D" id="3.30.56.10">
    <property type="match status" value="1"/>
</dbReference>
<sequence>VITCGIPPNRADLTREADLIEEVARLAGYNNIPVSDEVTHALTAETRETRTRRAVGETMTAAGFDEAVTNTFIDAEEAKLFGWNKCVTVDPSNRRTNNALRPTVLPNLLRACKTNQDAGNRDVHLFELAGVFEPGDEGDLPAEHVVLGVVTFGELGCLRGALEALVERIAPTAKLEVRRADVAGFAEDAAAKILLDGERIGTLGMIGKQGRESLLCQAEELFVLPERVVGVEADRGQTCHLSLRHFGICAPGGAAGPFHLSVGAYIVPSSSTPPRLLRRRRLISDPHTMADKKRPGDGDVGVVLETRTKTQRPPLYKVMLLNDDYTPMEFVVHVLERFFGLTHAQSFEIMLTVHKKG</sequence>
<evidence type="ECO:0000256" key="2">
    <source>
        <dbReference type="ARBA" id="ARBA00012814"/>
    </source>
</evidence>
<dbReference type="InterPro" id="IPR014719">
    <property type="entry name" value="Ribosomal_bL12_C/ClpS-like"/>
</dbReference>
<dbReference type="InterPro" id="IPR003769">
    <property type="entry name" value="ClpS_core"/>
</dbReference>
<dbReference type="PROSITE" id="PS51483">
    <property type="entry name" value="B5"/>
    <property type="match status" value="1"/>
</dbReference>
<comment type="caution">
    <text evidence="11">The sequence shown here is derived from an EMBL/GenBank/DDBJ whole genome shotgun (WGS) entry which is preliminary data.</text>
</comment>
<dbReference type="Gene3D" id="3.30.930.10">
    <property type="entry name" value="Bira Bifunctional Protein, Domain 2"/>
    <property type="match status" value="1"/>
</dbReference>
<keyword evidence="3" id="KW-0436">Ligase</keyword>
<keyword evidence="8" id="KW-0648">Protein biosynthesis</keyword>
<keyword evidence="9" id="KW-0030">Aminoacyl-tRNA synthetase</keyword>
<dbReference type="PANTHER" id="PTHR10947:SF3">
    <property type="entry name" value="LEUCINE-RICH REPEAT-CONTAINING PROTEIN 47"/>
    <property type="match status" value="1"/>
</dbReference>
<evidence type="ECO:0000256" key="4">
    <source>
        <dbReference type="ARBA" id="ARBA00022723"/>
    </source>
</evidence>
<dbReference type="GO" id="GO:0003723">
    <property type="term" value="F:RNA binding"/>
    <property type="evidence" value="ECO:0007669"/>
    <property type="project" value="InterPro"/>
</dbReference>
<dbReference type="SUPFAM" id="SSF55681">
    <property type="entry name" value="Class II aaRS and biotin synthetases"/>
    <property type="match status" value="1"/>
</dbReference>
<dbReference type="InterPro" id="IPR041616">
    <property type="entry name" value="PheRS_beta_core"/>
</dbReference>
<dbReference type="EMBL" id="LAZR01063772">
    <property type="protein sequence ID" value="KKK58849.1"/>
    <property type="molecule type" value="Genomic_DNA"/>
</dbReference>
<keyword evidence="7" id="KW-0460">Magnesium</keyword>
<protein>
    <recommendedName>
        <fullName evidence="2">phenylalanine--tRNA ligase</fullName>
        <ecNumber evidence="2">6.1.1.20</ecNumber>
    </recommendedName>
</protein>
<dbReference type="Pfam" id="PF17759">
    <property type="entry name" value="tRNA_synthFbeta"/>
    <property type="match status" value="1"/>
</dbReference>
<evidence type="ECO:0000256" key="3">
    <source>
        <dbReference type="ARBA" id="ARBA00022598"/>
    </source>
</evidence>
<evidence type="ECO:0000256" key="9">
    <source>
        <dbReference type="ARBA" id="ARBA00023146"/>
    </source>
</evidence>
<reference evidence="11" key="1">
    <citation type="journal article" date="2015" name="Nature">
        <title>Complex archaea that bridge the gap between prokaryotes and eukaryotes.</title>
        <authorList>
            <person name="Spang A."/>
            <person name="Saw J.H."/>
            <person name="Jorgensen S.L."/>
            <person name="Zaremba-Niedzwiedzka K."/>
            <person name="Martijn J."/>
            <person name="Lind A.E."/>
            <person name="van Eijk R."/>
            <person name="Schleper C."/>
            <person name="Guy L."/>
            <person name="Ettema T.J."/>
        </authorList>
    </citation>
    <scope>NUCLEOTIDE SEQUENCE</scope>
</reference>
<dbReference type="GO" id="GO:0030163">
    <property type="term" value="P:protein catabolic process"/>
    <property type="evidence" value="ECO:0007669"/>
    <property type="project" value="InterPro"/>
</dbReference>
<evidence type="ECO:0000313" key="11">
    <source>
        <dbReference type="EMBL" id="KKK58849.1"/>
    </source>
</evidence>
<keyword evidence="5" id="KW-0547">Nucleotide-binding</keyword>
<proteinExistence type="predicted"/>
<feature type="non-terminal residue" evidence="11">
    <location>
        <position position="357"/>
    </location>
</feature>
<dbReference type="InterPro" id="IPR005147">
    <property type="entry name" value="tRNA_synthase_B5-dom"/>
</dbReference>
<dbReference type="SUPFAM" id="SSF46955">
    <property type="entry name" value="Putative DNA-binding domain"/>
    <property type="match status" value="1"/>
</dbReference>
<dbReference type="GO" id="GO:0005524">
    <property type="term" value="F:ATP binding"/>
    <property type="evidence" value="ECO:0007669"/>
    <property type="project" value="UniProtKB-KW"/>
</dbReference>
<evidence type="ECO:0000256" key="8">
    <source>
        <dbReference type="ARBA" id="ARBA00022917"/>
    </source>
</evidence>
<dbReference type="Gene3D" id="3.30.1390.10">
    <property type="match status" value="1"/>
</dbReference>
<dbReference type="AlphaFoldDB" id="A0A0F8YXV4"/>
<dbReference type="Pfam" id="PF03484">
    <property type="entry name" value="B5"/>
    <property type="match status" value="1"/>
</dbReference>
<dbReference type="InterPro" id="IPR045060">
    <property type="entry name" value="Phe-tRNA-ligase_IIc_bsu"/>
</dbReference>
<dbReference type="InterPro" id="IPR009061">
    <property type="entry name" value="DNA-bd_dom_put_sf"/>
</dbReference>
<dbReference type="InterPro" id="IPR045864">
    <property type="entry name" value="aa-tRNA-synth_II/BPL/LPL"/>
</dbReference>
<evidence type="ECO:0000256" key="6">
    <source>
        <dbReference type="ARBA" id="ARBA00022840"/>
    </source>
</evidence>
<dbReference type="PANTHER" id="PTHR10947">
    <property type="entry name" value="PHENYLALANYL-TRNA SYNTHETASE BETA CHAIN AND LEUCINE-RICH REPEAT-CONTAINING PROTEIN 47"/>
    <property type="match status" value="1"/>
</dbReference>
<accession>A0A0F8YXV4</accession>
<evidence type="ECO:0000256" key="5">
    <source>
        <dbReference type="ARBA" id="ARBA00022741"/>
    </source>
</evidence>
<dbReference type="EC" id="6.1.1.20" evidence="2"/>
<name>A0A0F8YXV4_9ZZZZ</name>
<dbReference type="SUPFAM" id="SSF54736">
    <property type="entry name" value="ClpS-like"/>
    <property type="match status" value="1"/>
</dbReference>
<evidence type="ECO:0000259" key="10">
    <source>
        <dbReference type="PROSITE" id="PS51483"/>
    </source>
</evidence>
<feature type="domain" description="B5" evidence="10">
    <location>
        <begin position="1"/>
        <end position="34"/>
    </location>
</feature>
<keyword evidence="6" id="KW-0067">ATP-binding</keyword>
<dbReference type="GO" id="GO:0004826">
    <property type="term" value="F:phenylalanine-tRNA ligase activity"/>
    <property type="evidence" value="ECO:0007669"/>
    <property type="project" value="UniProtKB-EC"/>
</dbReference>
<evidence type="ECO:0000256" key="7">
    <source>
        <dbReference type="ARBA" id="ARBA00022842"/>
    </source>
</evidence>
<keyword evidence="4" id="KW-0479">Metal-binding</keyword>
<dbReference type="GO" id="GO:0006432">
    <property type="term" value="P:phenylalanyl-tRNA aminoacylation"/>
    <property type="evidence" value="ECO:0007669"/>
    <property type="project" value="InterPro"/>
</dbReference>
<comment type="cofactor">
    <cofactor evidence="1">
        <name>Mg(2+)</name>
        <dbReference type="ChEBI" id="CHEBI:18420"/>
    </cofactor>
</comment>
<feature type="non-terminal residue" evidence="11">
    <location>
        <position position="1"/>
    </location>
</feature>
<gene>
    <name evidence="11" type="ORF">LCGC14_3040280</name>
</gene>
<dbReference type="Pfam" id="PF02617">
    <property type="entry name" value="ClpS"/>
    <property type="match status" value="1"/>
</dbReference>
<evidence type="ECO:0000256" key="1">
    <source>
        <dbReference type="ARBA" id="ARBA00001946"/>
    </source>
</evidence>